<feature type="domain" description="G-protein coupled receptors family 1 profile" evidence="12">
    <location>
        <begin position="60"/>
        <end position="383"/>
    </location>
</feature>
<dbReference type="Ensembl" id="ENSVKKT00000022232.1">
    <property type="protein sequence ID" value="ENSVKKP00000021688.1"/>
    <property type="gene ID" value="ENSVKKG00000014498.1"/>
</dbReference>
<proteinExistence type="inferred from homology"/>
<comment type="subcellular location">
    <subcellularLocation>
        <location evidence="1">Cell membrane</location>
        <topology evidence="1">Multi-pass membrane protein</topology>
    </subcellularLocation>
</comment>
<dbReference type="PROSITE" id="PS50262">
    <property type="entry name" value="G_PROTEIN_RECEP_F1_2"/>
    <property type="match status" value="1"/>
</dbReference>
<evidence type="ECO:0000256" key="5">
    <source>
        <dbReference type="ARBA" id="ARBA00023040"/>
    </source>
</evidence>
<keyword evidence="4 11" id="KW-1133">Transmembrane helix</keyword>
<evidence type="ECO:0000256" key="1">
    <source>
        <dbReference type="ARBA" id="ARBA00004651"/>
    </source>
</evidence>
<feature type="transmembrane region" description="Helical" evidence="11">
    <location>
        <begin position="77"/>
        <end position="103"/>
    </location>
</feature>
<feature type="transmembrane region" description="Helical" evidence="11">
    <location>
        <begin position="115"/>
        <end position="136"/>
    </location>
</feature>
<dbReference type="InterPro" id="IPR000276">
    <property type="entry name" value="GPCR_Rhodpsn"/>
</dbReference>
<evidence type="ECO:0000313" key="13">
    <source>
        <dbReference type="Ensembl" id="ENSVKKP00000021688.1"/>
    </source>
</evidence>
<keyword evidence="7 10" id="KW-0675">Receptor</keyword>
<reference evidence="13" key="2">
    <citation type="submission" date="2025-09" db="UniProtKB">
        <authorList>
            <consortium name="Ensembl"/>
        </authorList>
    </citation>
    <scope>IDENTIFICATION</scope>
</reference>
<keyword evidence="5 10" id="KW-0297">G-protein coupled receptor</keyword>
<feature type="transmembrane region" description="Helical" evidence="11">
    <location>
        <begin position="43"/>
        <end position="65"/>
    </location>
</feature>
<evidence type="ECO:0000256" key="2">
    <source>
        <dbReference type="ARBA" id="ARBA00022475"/>
    </source>
</evidence>
<feature type="transmembrane region" description="Helical" evidence="11">
    <location>
        <begin position="156"/>
        <end position="178"/>
    </location>
</feature>
<dbReference type="PRINTS" id="PR02108">
    <property type="entry name" value="MRGPCRFAMILY"/>
</dbReference>
<dbReference type="PRINTS" id="PR00237">
    <property type="entry name" value="GPCRRHODOPSN"/>
</dbReference>
<evidence type="ECO:0000313" key="14">
    <source>
        <dbReference type="Proteomes" id="UP000694545"/>
    </source>
</evidence>
<feature type="transmembrane region" description="Helical" evidence="11">
    <location>
        <begin position="227"/>
        <end position="250"/>
    </location>
</feature>
<dbReference type="Proteomes" id="UP000694545">
    <property type="component" value="Unplaced"/>
</dbReference>
<dbReference type="PANTHER" id="PTHR11334">
    <property type="entry name" value="MAS-RELATED G-PROTEIN COUPLED RECEPTOR"/>
    <property type="match status" value="1"/>
</dbReference>
<keyword evidence="6 11" id="KW-0472">Membrane</keyword>
<dbReference type="InterPro" id="IPR026234">
    <property type="entry name" value="MRGPCRFAMILY"/>
</dbReference>
<feature type="transmembrane region" description="Helical" evidence="11">
    <location>
        <begin position="287"/>
        <end position="312"/>
    </location>
</feature>
<dbReference type="PROSITE" id="PS00237">
    <property type="entry name" value="G_PROTEIN_RECEP_F1_1"/>
    <property type="match status" value="1"/>
</dbReference>
<evidence type="ECO:0000256" key="4">
    <source>
        <dbReference type="ARBA" id="ARBA00022989"/>
    </source>
</evidence>
<keyword evidence="14" id="KW-1185">Reference proteome</keyword>
<keyword evidence="8 10" id="KW-0807">Transducer</keyword>
<dbReference type="InterPro" id="IPR017452">
    <property type="entry name" value="GPCR_Rhodpsn_7TM"/>
</dbReference>
<dbReference type="PANTHER" id="PTHR11334:SF69">
    <property type="entry name" value="G-PROTEIN COUPLED RECEPTORS FAMILY 1 PROFILE DOMAIN-CONTAINING PROTEIN"/>
    <property type="match status" value="1"/>
</dbReference>
<dbReference type="SUPFAM" id="SSF81321">
    <property type="entry name" value="Family A G protein-coupled receptor-like"/>
    <property type="match status" value="2"/>
</dbReference>
<protein>
    <recommendedName>
        <fullName evidence="12">G-protein coupled receptors family 1 profile domain-containing protein</fullName>
    </recommendedName>
</protein>
<accession>A0A8D2Q5T1</accession>
<dbReference type="Pfam" id="PF00001">
    <property type="entry name" value="7tm_1"/>
    <property type="match status" value="1"/>
</dbReference>
<evidence type="ECO:0000256" key="6">
    <source>
        <dbReference type="ARBA" id="ARBA00023136"/>
    </source>
</evidence>
<dbReference type="AlphaFoldDB" id="A0A8D2Q5T1"/>
<sequence>MANISSTSLPVFDAIKGINGTLNKMVSTKKNTTCYDPGLDEEVLIFAIFTMLFCVLGILGNGLVIRLLGFGIKRNTFAFYILNLSIADFGLVTAELTIEIHWLFEHVYCDFPYELFQSVFLFMYSAGQFLLTIISIDRCVSVLFPIWYRCHRPTHWFTTVCAVIWTLSFVICGIHFTLTLTTGFGKAPLMYQFIVNAVVCLPLMTISSLTLFIKVYLISKQKMRGQLLIAILLTLLFFLILAFPLNAFYFTIYLLHNIHPNLVHYGLFSGMMLLFHFLQLRNCFVNIVFAASILNTLLFTPVMMVSTFILLIKTCHNSRLHLPARAYTAIVVTLFFIIIFDTPLNMLTTIRYGLCDCCDTLDSVAPVVVLLASFNSSMNPVTYYLAGRDSKDYFRRTLKGALERLFKEEAAAEVEGTGLSSLLLVYCFISCCCCY</sequence>
<evidence type="ECO:0000256" key="8">
    <source>
        <dbReference type="ARBA" id="ARBA00023224"/>
    </source>
</evidence>
<dbReference type="GO" id="GO:0005886">
    <property type="term" value="C:plasma membrane"/>
    <property type="evidence" value="ECO:0007669"/>
    <property type="project" value="UniProtKB-SubCell"/>
</dbReference>
<feature type="transmembrane region" description="Helical" evidence="11">
    <location>
        <begin position="190"/>
        <end position="215"/>
    </location>
</feature>
<dbReference type="FunFam" id="1.20.1070.10:FF:000193">
    <property type="entry name" value="Mas-related G-protein coupled receptor member E"/>
    <property type="match status" value="1"/>
</dbReference>
<keyword evidence="3 10" id="KW-0812">Transmembrane</keyword>
<evidence type="ECO:0000256" key="10">
    <source>
        <dbReference type="RuleBase" id="RU000688"/>
    </source>
</evidence>
<name>A0A8D2Q5T1_VARKO</name>
<evidence type="ECO:0000256" key="3">
    <source>
        <dbReference type="ARBA" id="ARBA00022692"/>
    </source>
</evidence>
<feature type="transmembrane region" description="Helical" evidence="11">
    <location>
        <begin position="324"/>
        <end position="344"/>
    </location>
</feature>
<evidence type="ECO:0000259" key="12">
    <source>
        <dbReference type="PROSITE" id="PS50262"/>
    </source>
</evidence>
<dbReference type="Gene3D" id="1.20.1070.10">
    <property type="entry name" value="Rhodopsin 7-helix transmembrane proteins"/>
    <property type="match status" value="2"/>
</dbReference>
<organism evidence="13 14">
    <name type="scientific">Varanus komodoensis</name>
    <name type="common">Komodo dragon</name>
    <dbReference type="NCBI Taxonomy" id="61221"/>
    <lineage>
        <taxon>Eukaryota</taxon>
        <taxon>Metazoa</taxon>
        <taxon>Chordata</taxon>
        <taxon>Craniata</taxon>
        <taxon>Vertebrata</taxon>
        <taxon>Euteleostomi</taxon>
        <taxon>Lepidosauria</taxon>
        <taxon>Squamata</taxon>
        <taxon>Bifurcata</taxon>
        <taxon>Unidentata</taxon>
        <taxon>Episquamata</taxon>
        <taxon>Toxicofera</taxon>
        <taxon>Anguimorpha</taxon>
        <taxon>Paleoanguimorpha</taxon>
        <taxon>Varanoidea</taxon>
        <taxon>Varanidae</taxon>
        <taxon>Varanus</taxon>
    </lineage>
</organism>
<comment type="similarity">
    <text evidence="9">Belongs to the G-protein coupled receptor 1 family. Mas subfamily.</text>
</comment>
<evidence type="ECO:0000256" key="7">
    <source>
        <dbReference type="ARBA" id="ARBA00023170"/>
    </source>
</evidence>
<evidence type="ECO:0000256" key="9">
    <source>
        <dbReference type="ARBA" id="ARBA00061394"/>
    </source>
</evidence>
<reference evidence="13" key="1">
    <citation type="submission" date="2025-08" db="UniProtKB">
        <authorList>
            <consortium name="Ensembl"/>
        </authorList>
    </citation>
    <scope>IDENTIFICATION</scope>
</reference>
<keyword evidence="2" id="KW-1003">Cell membrane</keyword>
<evidence type="ECO:0000256" key="11">
    <source>
        <dbReference type="SAM" id="Phobius"/>
    </source>
</evidence>
<dbReference type="GO" id="GO:0004930">
    <property type="term" value="F:G protein-coupled receptor activity"/>
    <property type="evidence" value="ECO:0007669"/>
    <property type="project" value="UniProtKB-KW"/>
</dbReference>